<sequence length="340" mass="34000">MGADRPTDEGGAFRRSAEVWSELSSDAELITAARAGDAAAFGTLYERHAPAARAVARQYTRSTADAEDIVSDGFTRVFAVMRNGGGPDVAFRAYLFTVVRRLAYAGAEGGRRVQPTDDMAVFETAFGAAGSVEDPALAGFENAAVAKAYASLPERWQAALWYTEIEELSAAQIAPLLGLTANGVAALAYRAREGLRQAYLQQHLARPLSDGCRSVNGKFGAYVRGGLAKRETAQVEAHLDGCGECRALLLELGDVNHGLRVVIAPLIVGVVGLGALASPLPVGGLVGLGTGVLTGSGAAGGAGVGAAAGSGVGAGAGSGVGAGIGVGAGAGTATGSGAGA</sequence>
<dbReference type="Proteomes" id="UP000293764">
    <property type="component" value="Unassembled WGS sequence"/>
</dbReference>
<dbReference type="Pfam" id="PF13490">
    <property type="entry name" value="zf-HC2"/>
    <property type="match status" value="1"/>
</dbReference>
<dbReference type="PANTHER" id="PTHR43133:SF8">
    <property type="entry name" value="RNA POLYMERASE SIGMA FACTOR HI_1459-RELATED"/>
    <property type="match status" value="1"/>
</dbReference>
<proteinExistence type="inferred from homology"/>
<comment type="similarity">
    <text evidence="1">Belongs to the sigma-70 factor family. ECF subfamily.</text>
</comment>
<dbReference type="InterPro" id="IPR013325">
    <property type="entry name" value="RNA_pol_sigma_r2"/>
</dbReference>
<dbReference type="RefSeq" id="WP_130104215.1">
    <property type="nucleotide sequence ID" value="NZ_SDWW01000074.1"/>
</dbReference>
<feature type="non-terminal residue" evidence="9">
    <location>
        <position position="340"/>
    </location>
</feature>
<dbReference type="Gene3D" id="1.10.1740.10">
    <property type="match status" value="1"/>
</dbReference>
<evidence type="ECO:0000256" key="2">
    <source>
        <dbReference type="ARBA" id="ARBA00023015"/>
    </source>
</evidence>
<evidence type="ECO:0000313" key="9">
    <source>
        <dbReference type="EMBL" id="RYV49447.1"/>
    </source>
</evidence>
<dbReference type="InterPro" id="IPR041916">
    <property type="entry name" value="Anti_sigma_zinc_sf"/>
</dbReference>
<keyword evidence="4" id="KW-0238">DNA-binding</keyword>
<feature type="domain" description="Putative zinc-finger" evidence="8">
    <location>
        <begin position="212"/>
        <end position="246"/>
    </location>
</feature>
<dbReference type="Pfam" id="PF04542">
    <property type="entry name" value="Sigma70_r2"/>
    <property type="match status" value="1"/>
</dbReference>
<evidence type="ECO:0000256" key="3">
    <source>
        <dbReference type="ARBA" id="ARBA00023082"/>
    </source>
</evidence>
<reference evidence="9 10" key="1">
    <citation type="submission" date="2019-01" db="EMBL/GenBank/DDBJ databases">
        <title>Novel species of Cellulomonas.</title>
        <authorList>
            <person name="Liu Q."/>
            <person name="Xin Y.-H."/>
        </authorList>
    </citation>
    <scope>NUCLEOTIDE SEQUENCE [LARGE SCALE GENOMIC DNA]</scope>
    <source>
        <strain evidence="9 10">HLT2-17</strain>
    </source>
</reference>
<dbReference type="OrthoDB" id="4990598at2"/>
<accession>A0A4Q5MYX4</accession>
<comment type="caution">
    <text evidence="9">The sequence shown here is derived from an EMBL/GenBank/DDBJ whole genome shotgun (WGS) entry which is preliminary data.</text>
</comment>
<evidence type="ECO:0000256" key="4">
    <source>
        <dbReference type="ARBA" id="ARBA00023125"/>
    </source>
</evidence>
<feature type="domain" description="RNA polymerase sigma-70 region 2" evidence="6">
    <location>
        <begin position="44"/>
        <end position="104"/>
    </location>
</feature>
<keyword evidence="10" id="KW-1185">Reference proteome</keyword>
<dbReference type="InterPro" id="IPR036388">
    <property type="entry name" value="WH-like_DNA-bd_sf"/>
</dbReference>
<dbReference type="InterPro" id="IPR039425">
    <property type="entry name" value="RNA_pol_sigma-70-like"/>
</dbReference>
<name>A0A4Q5MYX4_9MICO</name>
<dbReference type="GO" id="GO:0003677">
    <property type="term" value="F:DNA binding"/>
    <property type="evidence" value="ECO:0007669"/>
    <property type="project" value="UniProtKB-KW"/>
</dbReference>
<dbReference type="NCBIfam" id="TIGR02937">
    <property type="entry name" value="sigma70-ECF"/>
    <property type="match status" value="1"/>
</dbReference>
<evidence type="ECO:0000313" key="10">
    <source>
        <dbReference type="Proteomes" id="UP000293764"/>
    </source>
</evidence>
<evidence type="ECO:0000259" key="6">
    <source>
        <dbReference type="Pfam" id="PF04542"/>
    </source>
</evidence>
<evidence type="ECO:0000259" key="8">
    <source>
        <dbReference type="Pfam" id="PF13490"/>
    </source>
</evidence>
<evidence type="ECO:0000259" key="7">
    <source>
        <dbReference type="Pfam" id="PF08281"/>
    </source>
</evidence>
<dbReference type="InterPro" id="IPR013324">
    <property type="entry name" value="RNA_pol_sigma_r3/r4-like"/>
</dbReference>
<dbReference type="InterPro" id="IPR014284">
    <property type="entry name" value="RNA_pol_sigma-70_dom"/>
</dbReference>
<dbReference type="AlphaFoldDB" id="A0A4Q5MYX4"/>
<dbReference type="SUPFAM" id="SSF88946">
    <property type="entry name" value="Sigma2 domain of RNA polymerase sigma factors"/>
    <property type="match status" value="1"/>
</dbReference>
<dbReference type="Pfam" id="PF08281">
    <property type="entry name" value="Sigma70_r4_2"/>
    <property type="match status" value="1"/>
</dbReference>
<organism evidence="9 10">
    <name type="scientific">Pengzhenrongella frigida</name>
    <dbReference type="NCBI Taxonomy" id="1259133"/>
    <lineage>
        <taxon>Bacteria</taxon>
        <taxon>Bacillati</taxon>
        <taxon>Actinomycetota</taxon>
        <taxon>Actinomycetes</taxon>
        <taxon>Micrococcales</taxon>
        <taxon>Pengzhenrongella</taxon>
    </lineage>
</organism>
<dbReference type="InterPro" id="IPR007627">
    <property type="entry name" value="RNA_pol_sigma70_r2"/>
</dbReference>
<dbReference type="Gene3D" id="1.10.10.10">
    <property type="entry name" value="Winged helix-like DNA-binding domain superfamily/Winged helix DNA-binding domain"/>
    <property type="match status" value="1"/>
</dbReference>
<gene>
    <name evidence="9" type="ORF">EUA98_18750</name>
</gene>
<keyword evidence="5" id="KW-0804">Transcription</keyword>
<protein>
    <submittedName>
        <fullName evidence="9">Sigma-70 family RNA polymerase sigma factor</fullName>
    </submittedName>
</protein>
<dbReference type="PANTHER" id="PTHR43133">
    <property type="entry name" value="RNA POLYMERASE ECF-TYPE SIGMA FACTO"/>
    <property type="match status" value="1"/>
</dbReference>
<dbReference type="Gene3D" id="1.10.10.1320">
    <property type="entry name" value="Anti-sigma factor, zinc-finger domain"/>
    <property type="match status" value="1"/>
</dbReference>
<evidence type="ECO:0000256" key="5">
    <source>
        <dbReference type="ARBA" id="ARBA00023163"/>
    </source>
</evidence>
<dbReference type="EMBL" id="SDWW01000074">
    <property type="protein sequence ID" value="RYV49447.1"/>
    <property type="molecule type" value="Genomic_DNA"/>
</dbReference>
<keyword evidence="2" id="KW-0805">Transcription regulation</keyword>
<feature type="domain" description="RNA polymerase sigma factor 70 region 4 type 2" evidence="7">
    <location>
        <begin position="146"/>
        <end position="193"/>
    </location>
</feature>
<dbReference type="SUPFAM" id="SSF88659">
    <property type="entry name" value="Sigma3 and sigma4 domains of RNA polymerase sigma factors"/>
    <property type="match status" value="1"/>
</dbReference>
<evidence type="ECO:0000256" key="1">
    <source>
        <dbReference type="ARBA" id="ARBA00010641"/>
    </source>
</evidence>
<dbReference type="InterPro" id="IPR013249">
    <property type="entry name" value="RNA_pol_sigma70_r4_t2"/>
</dbReference>
<dbReference type="GO" id="GO:0006352">
    <property type="term" value="P:DNA-templated transcription initiation"/>
    <property type="evidence" value="ECO:0007669"/>
    <property type="project" value="InterPro"/>
</dbReference>
<dbReference type="GO" id="GO:0016987">
    <property type="term" value="F:sigma factor activity"/>
    <property type="evidence" value="ECO:0007669"/>
    <property type="project" value="UniProtKB-KW"/>
</dbReference>
<keyword evidence="3" id="KW-0731">Sigma factor</keyword>
<dbReference type="InterPro" id="IPR027383">
    <property type="entry name" value="Znf_put"/>
</dbReference>